<dbReference type="Gene3D" id="3.50.30.30">
    <property type="match status" value="1"/>
</dbReference>
<dbReference type="SUPFAM" id="SSF52025">
    <property type="entry name" value="PA domain"/>
    <property type="match status" value="1"/>
</dbReference>
<proteinExistence type="inferred from homology"/>
<dbReference type="Gene3D" id="3.40.630.10">
    <property type="entry name" value="Zn peptidases"/>
    <property type="match status" value="1"/>
</dbReference>
<feature type="compositionally biased region" description="Low complexity" evidence="2">
    <location>
        <begin position="307"/>
        <end position="316"/>
    </location>
</feature>
<feature type="transmembrane region" description="Helical" evidence="3">
    <location>
        <begin position="43"/>
        <end position="62"/>
    </location>
</feature>
<feature type="region of interest" description="Disordered" evidence="2">
    <location>
        <begin position="1"/>
        <end position="25"/>
    </location>
</feature>
<dbReference type="EMBL" id="LT671826">
    <property type="protein sequence ID" value="SHO79271.1"/>
    <property type="molecule type" value="Genomic_DNA"/>
</dbReference>
<keyword evidence="3" id="KW-1133">Transmembrane helix</keyword>
<feature type="domain" description="Peptidase M28" evidence="6">
    <location>
        <begin position="426"/>
        <end position="608"/>
    </location>
</feature>
<evidence type="ECO:0000313" key="7">
    <source>
        <dbReference type="EMBL" id="SHO79271.1"/>
    </source>
</evidence>
<dbReference type="GO" id="GO:0004180">
    <property type="term" value="F:carboxypeptidase activity"/>
    <property type="evidence" value="ECO:0007669"/>
    <property type="project" value="TreeGrafter"/>
</dbReference>
<dbReference type="Pfam" id="PF04253">
    <property type="entry name" value="TFR_dimer"/>
    <property type="match status" value="1"/>
</dbReference>
<gene>
    <name evidence="7" type="ORF">MSYG_3621</name>
</gene>
<evidence type="ECO:0000256" key="1">
    <source>
        <dbReference type="ARBA" id="ARBA00005634"/>
    </source>
</evidence>
<dbReference type="FunFam" id="3.50.30.30:FF:000008">
    <property type="entry name" value="Glutamate carboxypeptidase 2"/>
    <property type="match status" value="1"/>
</dbReference>
<dbReference type="CDD" id="cd08022">
    <property type="entry name" value="M28_PSMA_like"/>
    <property type="match status" value="1"/>
</dbReference>
<feature type="region of interest" description="Disordered" evidence="2">
    <location>
        <begin position="302"/>
        <end position="349"/>
    </location>
</feature>
<dbReference type="FunFam" id="3.40.630.10:FF:000101">
    <property type="entry name" value="N-acetylated alpha-linked acidic dipeptidase like 1"/>
    <property type="match status" value="1"/>
</dbReference>
<sequence>MHVCQEHRARDRTPPAAPAQSDEKRAYADEAARRLRPRHAWRTYLLCACSALLLLWRLYSYAAAGPGARARVHGGDVRCRLRVAHARTPECYGPLTPLEQAYVQVPSAASARAALQRYTAQHHYAGEPGDRASVLRLLDEWSALLGADTRNASARVYEAGSAESRTLMESAASAPRVWADTYAVWLDEPVHASLRVVDAQGRAVWNASLAEDVLAEDPASAHGLPAFHGYSFSGNASGPLVYAGTGSPADFARLRARGVRVDGAIALVRYGGLFRGLKVRAAQEAGAVGVLIYSDPEEDGQVTEAHGYAPYPAGPARQPSSVQRGSVQALSFYPGDPSTPGRPSYRNATRAPWSEVDSLPRIPSLPLSYATAKQLLALTQGRGVRAEEVRPRFGGEIPGAEYWTGPSALRVSMSNGMRHATRDVWNVYAVIPGRIDDERIMVGNHRDAWVFGAGDPASGTAVMHELARGLGALLATGWRPQRTIVLASWDAEEYGLVGSTEFGEDYAPFLSRHVAMYHNLDMAVKGSQLEASGSPSLARLLRGVAASVPDPHVPGARLRLDRVAPLGSGSDYTVFLQHLGIPSTDVSFRRTETDPVYHYHSNYDSFTWMDKWGDPGFARHEAMARLLGLLVLRSADAPFLPIHTPDMAAQLWDAYRELRRIAPRAAAPWAQLEAALRRVQDAAAQLHRTQRELEASGEARGSLEPPRVRAVNARLQRVEQGFLDPAGLVQRPWFRHLGVAPGRWLGYGATTLPGLTESITLDDGAHAARELRRLVAALDRVAATMSRGTL</sequence>
<dbReference type="Gene3D" id="1.20.930.40">
    <property type="entry name" value="Transferrin receptor-like, dimerisation domain"/>
    <property type="match status" value="1"/>
</dbReference>
<dbReference type="AlphaFoldDB" id="A0A1M8AA27"/>
<dbReference type="Proteomes" id="UP000186303">
    <property type="component" value="Chromosome 6"/>
</dbReference>
<dbReference type="Pfam" id="PF02225">
    <property type="entry name" value="PA"/>
    <property type="match status" value="1"/>
</dbReference>
<dbReference type="InterPro" id="IPR046450">
    <property type="entry name" value="PA_dom_sf"/>
</dbReference>
<dbReference type="InterPro" id="IPR003137">
    <property type="entry name" value="PA_domain"/>
</dbReference>
<comment type="similarity">
    <text evidence="1">Belongs to the peptidase M28 family. M28B subfamily.</text>
</comment>
<dbReference type="InterPro" id="IPR036757">
    <property type="entry name" value="TFR-like_dimer_dom_sf"/>
</dbReference>
<organism evidence="7 8">
    <name type="scientific">Malassezia sympodialis (strain ATCC 42132)</name>
    <name type="common">Atopic eczema-associated yeast</name>
    <dbReference type="NCBI Taxonomy" id="1230383"/>
    <lineage>
        <taxon>Eukaryota</taxon>
        <taxon>Fungi</taxon>
        <taxon>Dikarya</taxon>
        <taxon>Basidiomycota</taxon>
        <taxon>Ustilaginomycotina</taxon>
        <taxon>Malasseziomycetes</taxon>
        <taxon>Malasseziales</taxon>
        <taxon>Malasseziaceae</taxon>
        <taxon>Malassezia</taxon>
    </lineage>
</organism>
<reference evidence="8" key="1">
    <citation type="journal article" date="2017" name="Nucleic Acids Res.">
        <title>Proteogenomics produces comprehensive and highly accurate protein-coding gene annotation in a complete genome assembly of Malassezia sympodialis.</title>
        <authorList>
            <person name="Zhu Y."/>
            <person name="Engstroem P.G."/>
            <person name="Tellgren-Roth C."/>
            <person name="Baudo C.D."/>
            <person name="Kennell J.C."/>
            <person name="Sun S."/>
            <person name="Billmyre R.B."/>
            <person name="Schroeder M.S."/>
            <person name="Andersson A."/>
            <person name="Holm T."/>
            <person name="Sigurgeirsson B."/>
            <person name="Wu G."/>
            <person name="Sankaranarayanan S.R."/>
            <person name="Siddharthan R."/>
            <person name="Sanyal K."/>
            <person name="Lundeberg J."/>
            <person name="Nystedt B."/>
            <person name="Boekhout T."/>
            <person name="Dawson T.L. Jr."/>
            <person name="Heitman J."/>
            <person name="Scheynius A."/>
            <person name="Lehtioe J."/>
        </authorList>
    </citation>
    <scope>NUCLEOTIDE SEQUENCE [LARGE SCALE GENOMIC DNA]</scope>
    <source>
        <strain evidence="8">ATCC 42132</strain>
    </source>
</reference>
<dbReference type="Pfam" id="PF04389">
    <property type="entry name" value="Peptidase_M28"/>
    <property type="match status" value="1"/>
</dbReference>
<dbReference type="PANTHER" id="PTHR10404">
    <property type="entry name" value="N-ACETYLATED-ALPHA-LINKED ACIDIC DIPEPTIDASE"/>
    <property type="match status" value="1"/>
</dbReference>
<name>A0A1M8AA27_MALS4</name>
<dbReference type="InterPro" id="IPR039373">
    <property type="entry name" value="Peptidase_M28B"/>
</dbReference>
<evidence type="ECO:0000256" key="2">
    <source>
        <dbReference type="SAM" id="MobiDB-lite"/>
    </source>
</evidence>
<feature type="compositionally biased region" description="Basic and acidic residues" evidence="2">
    <location>
        <begin position="1"/>
        <end position="13"/>
    </location>
</feature>
<dbReference type="CDD" id="cd02121">
    <property type="entry name" value="PA_GCPII_like"/>
    <property type="match status" value="1"/>
</dbReference>
<evidence type="ECO:0000256" key="3">
    <source>
        <dbReference type="SAM" id="Phobius"/>
    </source>
</evidence>
<dbReference type="OrthoDB" id="5841748at2759"/>
<evidence type="ECO:0000259" key="6">
    <source>
        <dbReference type="Pfam" id="PF04389"/>
    </source>
</evidence>
<evidence type="ECO:0000313" key="8">
    <source>
        <dbReference type="Proteomes" id="UP000186303"/>
    </source>
</evidence>
<protein>
    <submittedName>
        <fullName evidence="7">Uncharacterized protein</fullName>
    </submittedName>
</protein>
<keyword evidence="8" id="KW-1185">Reference proteome</keyword>
<dbReference type="OMA" id="LWNVIGT"/>
<dbReference type="InterPro" id="IPR007365">
    <property type="entry name" value="TFR-like_dimer_dom"/>
</dbReference>
<accession>A0A1M8AA27</accession>
<dbReference type="PANTHER" id="PTHR10404:SF46">
    <property type="entry name" value="VACUOLAR PROTEIN SORTING-ASSOCIATED PROTEIN 70"/>
    <property type="match status" value="1"/>
</dbReference>
<evidence type="ECO:0000259" key="5">
    <source>
        <dbReference type="Pfam" id="PF04253"/>
    </source>
</evidence>
<feature type="domain" description="PA" evidence="4">
    <location>
        <begin position="237"/>
        <end position="313"/>
    </location>
</feature>
<dbReference type="InterPro" id="IPR007484">
    <property type="entry name" value="Peptidase_M28"/>
</dbReference>
<feature type="compositionally biased region" description="Polar residues" evidence="2">
    <location>
        <begin position="318"/>
        <end position="329"/>
    </location>
</feature>
<dbReference type="SUPFAM" id="SSF53187">
    <property type="entry name" value="Zn-dependent exopeptidases"/>
    <property type="match status" value="1"/>
</dbReference>
<feature type="domain" description="Transferrin receptor-like dimerisation" evidence="5">
    <location>
        <begin position="670"/>
        <end position="785"/>
    </location>
</feature>
<dbReference type="STRING" id="1230383.A0A1M8AA27"/>
<evidence type="ECO:0000259" key="4">
    <source>
        <dbReference type="Pfam" id="PF02225"/>
    </source>
</evidence>
<keyword evidence="3" id="KW-0812">Transmembrane</keyword>
<dbReference type="SUPFAM" id="SSF47672">
    <property type="entry name" value="Transferrin receptor-like dimerisation domain"/>
    <property type="match status" value="1"/>
</dbReference>
<dbReference type="VEuPathDB" id="FungiDB:MSYG_3621"/>
<keyword evidence="3" id="KW-0472">Membrane</keyword>